<reference evidence="2" key="1">
    <citation type="journal article" date="2014" name="Science">
        <title>Ancient hybridizations among the ancestral genomes of bread wheat.</title>
        <authorList>
            <consortium name="International Wheat Genome Sequencing Consortium,"/>
            <person name="Marcussen T."/>
            <person name="Sandve S.R."/>
            <person name="Heier L."/>
            <person name="Spannagl M."/>
            <person name="Pfeifer M."/>
            <person name="Jakobsen K.S."/>
            <person name="Wulff B.B."/>
            <person name="Steuernagel B."/>
            <person name="Mayer K.F."/>
            <person name="Olsen O.A."/>
        </authorList>
    </citation>
    <scope>NUCLEOTIDE SEQUENCE [LARGE SCALE GENOMIC DNA]</scope>
    <source>
        <strain evidence="2">cv. AL8/78</strain>
    </source>
</reference>
<dbReference type="Proteomes" id="UP000015105">
    <property type="component" value="Chromosome 7D"/>
</dbReference>
<evidence type="ECO:0000313" key="1">
    <source>
        <dbReference type="EnsemblPlants" id="AET7Gv20104800.5"/>
    </source>
</evidence>
<name>A0A453QGN5_AEGTS</name>
<keyword evidence="2" id="KW-1185">Reference proteome</keyword>
<dbReference type="AlphaFoldDB" id="A0A453QGN5"/>
<reference evidence="1" key="4">
    <citation type="submission" date="2019-03" db="UniProtKB">
        <authorList>
            <consortium name="EnsemblPlants"/>
        </authorList>
    </citation>
    <scope>IDENTIFICATION</scope>
</reference>
<dbReference type="Gramene" id="AET7Gv20104800.5">
    <property type="protein sequence ID" value="AET7Gv20104800.5"/>
    <property type="gene ID" value="AET7Gv20104800"/>
</dbReference>
<protein>
    <submittedName>
        <fullName evidence="1">Uncharacterized protein</fullName>
    </submittedName>
</protein>
<dbReference type="EnsemblPlants" id="AET7Gv20104800.5">
    <property type="protein sequence ID" value="AET7Gv20104800.5"/>
    <property type="gene ID" value="AET7Gv20104800"/>
</dbReference>
<proteinExistence type="predicted"/>
<accession>A0A453QGN5</accession>
<evidence type="ECO:0000313" key="2">
    <source>
        <dbReference type="Proteomes" id="UP000015105"/>
    </source>
</evidence>
<reference evidence="2" key="2">
    <citation type="journal article" date="2017" name="Nat. Plants">
        <title>The Aegilops tauschii genome reveals multiple impacts of transposons.</title>
        <authorList>
            <person name="Zhao G."/>
            <person name="Zou C."/>
            <person name="Li K."/>
            <person name="Wang K."/>
            <person name="Li T."/>
            <person name="Gao L."/>
            <person name="Zhang X."/>
            <person name="Wang H."/>
            <person name="Yang Z."/>
            <person name="Liu X."/>
            <person name="Jiang W."/>
            <person name="Mao L."/>
            <person name="Kong X."/>
            <person name="Jiao Y."/>
            <person name="Jia J."/>
        </authorList>
    </citation>
    <scope>NUCLEOTIDE SEQUENCE [LARGE SCALE GENOMIC DNA]</scope>
    <source>
        <strain evidence="2">cv. AL8/78</strain>
    </source>
</reference>
<organism evidence="1 2">
    <name type="scientific">Aegilops tauschii subsp. strangulata</name>
    <name type="common">Goatgrass</name>
    <dbReference type="NCBI Taxonomy" id="200361"/>
    <lineage>
        <taxon>Eukaryota</taxon>
        <taxon>Viridiplantae</taxon>
        <taxon>Streptophyta</taxon>
        <taxon>Embryophyta</taxon>
        <taxon>Tracheophyta</taxon>
        <taxon>Spermatophyta</taxon>
        <taxon>Magnoliopsida</taxon>
        <taxon>Liliopsida</taxon>
        <taxon>Poales</taxon>
        <taxon>Poaceae</taxon>
        <taxon>BOP clade</taxon>
        <taxon>Pooideae</taxon>
        <taxon>Triticodae</taxon>
        <taxon>Triticeae</taxon>
        <taxon>Triticinae</taxon>
        <taxon>Aegilops</taxon>
    </lineage>
</organism>
<reference evidence="1" key="5">
    <citation type="journal article" date="2021" name="G3 (Bethesda)">
        <title>Aegilops tauschii genome assembly Aet v5.0 features greater sequence contiguity and improved annotation.</title>
        <authorList>
            <person name="Wang L."/>
            <person name="Zhu T."/>
            <person name="Rodriguez J.C."/>
            <person name="Deal K.R."/>
            <person name="Dubcovsky J."/>
            <person name="McGuire P.E."/>
            <person name="Lux T."/>
            <person name="Spannagl M."/>
            <person name="Mayer K.F.X."/>
            <person name="Baldrich P."/>
            <person name="Meyers B.C."/>
            <person name="Huo N."/>
            <person name="Gu Y.Q."/>
            <person name="Zhou H."/>
            <person name="Devos K.M."/>
            <person name="Bennetzen J.L."/>
            <person name="Unver T."/>
            <person name="Budak H."/>
            <person name="Gulick P.J."/>
            <person name="Galiba G."/>
            <person name="Kalapos B."/>
            <person name="Nelson D.R."/>
            <person name="Li P."/>
            <person name="You F.M."/>
            <person name="Luo M.C."/>
            <person name="Dvorak J."/>
        </authorList>
    </citation>
    <scope>NUCLEOTIDE SEQUENCE [LARGE SCALE GENOMIC DNA]</scope>
    <source>
        <strain evidence="1">cv. AL8/78</strain>
    </source>
</reference>
<reference evidence="1" key="3">
    <citation type="journal article" date="2017" name="Nature">
        <title>Genome sequence of the progenitor of the wheat D genome Aegilops tauschii.</title>
        <authorList>
            <person name="Luo M.C."/>
            <person name="Gu Y.Q."/>
            <person name="Puiu D."/>
            <person name="Wang H."/>
            <person name="Twardziok S.O."/>
            <person name="Deal K.R."/>
            <person name="Huo N."/>
            <person name="Zhu T."/>
            <person name="Wang L."/>
            <person name="Wang Y."/>
            <person name="McGuire P.E."/>
            <person name="Liu S."/>
            <person name="Long H."/>
            <person name="Ramasamy R.K."/>
            <person name="Rodriguez J.C."/>
            <person name="Van S.L."/>
            <person name="Yuan L."/>
            <person name="Wang Z."/>
            <person name="Xia Z."/>
            <person name="Xiao L."/>
            <person name="Anderson O.D."/>
            <person name="Ouyang S."/>
            <person name="Liang Y."/>
            <person name="Zimin A.V."/>
            <person name="Pertea G."/>
            <person name="Qi P."/>
            <person name="Bennetzen J.L."/>
            <person name="Dai X."/>
            <person name="Dawson M.W."/>
            <person name="Muller H.G."/>
            <person name="Kugler K."/>
            <person name="Rivarola-Duarte L."/>
            <person name="Spannagl M."/>
            <person name="Mayer K.F.X."/>
            <person name="Lu F.H."/>
            <person name="Bevan M.W."/>
            <person name="Leroy P."/>
            <person name="Li P."/>
            <person name="You F.M."/>
            <person name="Sun Q."/>
            <person name="Liu Z."/>
            <person name="Lyons E."/>
            <person name="Wicker T."/>
            <person name="Salzberg S.L."/>
            <person name="Devos K.M."/>
            <person name="Dvorak J."/>
        </authorList>
    </citation>
    <scope>NUCLEOTIDE SEQUENCE [LARGE SCALE GENOMIC DNA]</scope>
    <source>
        <strain evidence="1">cv. AL8/78</strain>
    </source>
</reference>
<sequence length="68" mass="7985">MTLFGDLIMFLKRTRRRSPQVQILLDLHRLKARNKGDLKIKSSHLSSVTSYHTPSYTHLSIRIQDLHD</sequence>